<dbReference type="STRING" id="880071.Fleli_2125"/>
<proteinExistence type="predicted"/>
<dbReference type="PROSITE" id="PS50853">
    <property type="entry name" value="FN3"/>
    <property type="match status" value="1"/>
</dbReference>
<keyword evidence="1" id="KW-0732">Signal</keyword>
<dbReference type="CDD" id="cd00063">
    <property type="entry name" value="FN3"/>
    <property type="match status" value="1"/>
</dbReference>
<dbReference type="HOGENOM" id="CLU_334872_0_0_10"/>
<dbReference type="InterPro" id="IPR028994">
    <property type="entry name" value="Integrin_alpha_N"/>
</dbReference>
<evidence type="ECO:0000313" key="3">
    <source>
        <dbReference type="EMBL" id="AFM04507.1"/>
    </source>
</evidence>
<dbReference type="Proteomes" id="UP000006054">
    <property type="component" value="Chromosome"/>
</dbReference>
<dbReference type="Pfam" id="PF13517">
    <property type="entry name" value="FG-GAP_3"/>
    <property type="match status" value="5"/>
</dbReference>
<dbReference type="InterPro" id="IPR013517">
    <property type="entry name" value="FG-GAP"/>
</dbReference>
<dbReference type="InterPro" id="IPR013783">
    <property type="entry name" value="Ig-like_fold"/>
</dbReference>
<reference evidence="4" key="1">
    <citation type="submission" date="2012-06" db="EMBL/GenBank/DDBJ databases">
        <title>The complete genome of Flexibacter litoralis DSM 6794.</title>
        <authorList>
            <person name="Lucas S."/>
            <person name="Copeland A."/>
            <person name="Lapidus A."/>
            <person name="Glavina del Rio T."/>
            <person name="Dalin E."/>
            <person name="Tice H."/>
            <person name="Bruce D."/>
            <person name="Goodwin L."/>
            <person name="Pitluck S."/>
            <person name="Peters L."/>
            <person name="Ovchinnikova G."/>
            <person name="Lu M."/>
            <person name="Kyrpides N."/>
            <person name="Mavromatis K."/>
            <person name="Ivanova N."/>
            <person name="Brettin T."/>
            <person name="Detter J.C."/>
            <person name="Han C."/>
            <person name="Larimer F."/>
            <person name="Land M."/>
            <person name="Hauser L."/>
            <person name="Markowitz V."/>
            <person name="Cheng J.-F."/>
            <person name="Hugenholtz P."/>
            <person name="Woyke T."/>
            <person name="Wu D."/>
            <person name="Spring S."/>
            <person name="Lang E."/>
            <person name="Kopitz M."/>
            <person name="Brambilla E."/>
            <person name="Klenk H.-P."/>
            <person name="Eisen J.A."/>
        </authorList>
    </citation>
    <scope>NUCLEOTIDE SEQUENCE [LARGE SCALE GENOMIC DNA]</scope>
    <source>
        <strain evidence="4">ATCC 23117 / DSM 6794 / NBRC 15988 / NCIMB 1366 / Sio-4</strain>
    </source>
</reference>
<dbReference type="AlphaFoldDB" id="I4AKM2"/>
<dbReference type="PANTHER" id="PTHR44103">
    <property type="entry name" value="PROPROTEIN CONVERTASE P"/>
    <property type="match status" value="1"/>
</dbReference>
<accession>I4AKM2</accession>
<name>I4AKM2_BERLS</name>
<dbReference type="EMBL" id="CP003345">
    <property type="protein sequence ID" value="AFM04507.1"/>
    <property type="molecule type" value="Genomic_DNA"/>
</dbReference>
<dbReference type="Gene3D" id="2.130.10.130">
    <property type="entry name" value="Integrin alpha, N-terminal"/>
    <property type="match status" value="1"/>
</dbReference>
<dbReference type="SUPFAM" id="SSF69318">
    <property type="entry name" value="Integrin alpha N-terminal domain"/>
    <property type="match status" value="2"/>
</dbReference>
<evidence type="ECO:0000313" key="4">
    <source>
        <dbReference type="Proteomes" id="UP000006054"/>
    </source>
</evidence>
<sequence length="852" mass="90531" precursor="true">MKVKNKKTTISLANYCSLYIDKFNAHQLTRSWQRKAALAAATVATSAFLGGTTSAQTIPCAPEYAQTASALPITNPGDITTNGGYARTHLVDYDGDGDFDLMIGEKSGRELAYYENTGTTSAPIWSPAVNNPNGLNLIAGENGTASFFVDIDNDGDLDAFLGTEKDGLAFFENTGTRTTPVYAAPVTNPFGLDTGLDSYLTPTFADIDNDGDFDLITGEFGGNSRFYLNTGSATAPNFAAVQTNPFGLIDVGFSSAPSFADLDGDGDFDLMIGEDNGTFNYFENNGTAAAAAYLAPVANPFELEVTSYAAPTFADIDADGDLDLFAGNADGDAVLFTNGGSATQPDFFVTPFNLPLVGDYTSPALADLDGDGDVDVVIGDSNGTITFAENIPVGGIADYSTNSVLVNVPAGFVIPALADMDGDGDVDMLVGAGDGDYYYYQNNGSPTASNFVLQGTNPFGLTNLGGYSGPTLVDFDNDGDVDVFSGTKGNGVILFENTGTASAPNFAAPVFDPFGIAGVGSYTRTTFGDVDSDGDIDMFVGQKDGIGLTSLSYYNNTTGNNTQLDFAPPVDFPFGIQNISTWQNPALVDINNDGNLDLFLGQKDDGLTRVYTNNKLFPTISIAHTGNFNECNVEQIEATVGNYLPDDVTVTWYNALTNLPITTGLEFNPEDLQFRANYYAVVTTTDGCTDQSSTFSYEPVTPPVGTNLSAQAGYNTATLDWVREGDCDSPIREYEVYADPGQFGSYFLFGYSSTTNFEAVGLINGEKINFRVRPIFVNGTYGTYSNIATVKPSIVLGEEDNEKTGFAFFPNPNNGEFNLRLQDGSASATVSVTSLSGQRVYTTRMLLKLLLI</sequence>
<gene>
    <name evidence="3" type="ordered locus">Fleli_2125</name>
</gene>
<dbReference type="Gene3D" id="2.60.40.10">
    <property type="entry name" value="Immunoglobulins"/>
    <property type="match status" value="1"/>
</dbReference>
<evidence type="ECO:0000256" key="1">
    <source>
        <dbReference type="ARBA" id="ARBA00022729"/>
    </source>
</evidence>
<dbReference type="InterPro" id="IPR003961">
    <property type="entry name" value="FN3_dom"/>
</dbReference>
<keyword evidence="4" id="KW-1185">Reference proteome</keyword>
<dbReference type="OrthoDB" id="9816120at2"/>
<evidence type="ECO:0000259" key="2">
    <source>
        <dbReference type="PROSITE" id="PS50853"/>
    </source>
</evidence>
<feature type="domain" description="Fibronectin type-III" evidence="2">
    <location>
        <begin position="699"/>
        <end position="795"/>
    </location>
</feature>
<dbReference type="InterPro" id="IPR036116">
    <property type="entry name" value="FN3_sf"/>
</dbReference>
<dbReference type="KEGG" id="fli:Fleli_2125"/>
<dbReference type="SUPFAM" id="SSF49265">
    <property type="entry name" value="Fibronectin type III"/>
    <property type="match status" value="1"/>
</dbReference>
<dbReference type="eggNOG" id="COG2931">
    <property type="taxonomic scope" value="Bacteria"/>
</dbReference>
<organism evidence="3 4">
    <name type="scientific">Bernardetia litoralis (strain ATCC 23117 / DSM 6794 / NBRC 15988 / NCIMB 1366 / Fx l1 / Sio-4)</name>
    <name type="common">Flexibacter litoralis</name>
    <dbReference type="NCBI Taxonomy" id="880071"/>
    <lineage>
        <taxon>Bacteria</taxon>
        <taxon>Pseudomonadati</taxon>
        <taxon>Bacteroidota</taxon>
        <taxon>Cytophagia</taxon>
        <taxon>Cytophagales</taxon>
        <taxon>Bernardetiaceae</taxon>
        <taxon>Bernardetia</taxon>
    </lineage>
</organism>
<dbReference type="PANTHER" id="PTHR44103:SF1">
    <property type="entry name" value="PROPROTEIN CONVERTASE P"/>
    <property type="match status" value="1"/>
</dbReference>
<protein>
    <submittedName>
        <fullName evidence="3">FG-GAP repeat protein</fullName>
    </submittedName>
</protein>